<sequence>MVEVKVKHEESEIVRDRRVHKAIGLLLLVILFSAAFYPPIQKYFQIPHEIAIFEGQTFQFPETVSVLNYDESAVELDSDTDLNNNLTGINQSKSSIVMGIKGFPIRAVDVTIHPELKVIPGGQSIGVRVQTDGVLVVGHHLMDTGAGKVSPGEVSDIQVGDMIVEMNGINIREMSEIQPLVQEAGENETPIKIEIRRRGKTYHKELTPVKAKNDHRFHLGLYIRDSAAGVGTLTFYEPQSRKYGALGHVISDMETKEPIEVGNGEIIKSDVTSIEKGLTGEPGEKLARFSNDRTVLGNITKNTDFGIFGKMNKGIDVDESMEPMEIGLAHQIKEGPAEILTVVEGEEVKRFDIEIVSSTPQKFPATKGMVIKVTDEELLDKTGGIVQGMSGSPIIQNGRLIGAVTHVFVNDPSSGYGCHIEWMLQDAGINIENEEWKKTG</sequence>
<gene>
    <name evidence="4" type="primary">spoIVB</name>
    <name evidence="4" type="ORF">CR194_02195</name>
</gene>
<organism evidence="4 5">
    <name type="scientific">Salipaludibacillus keqinensis</name>
    <dbReference type="NCBI Taxonomy" id="2045207"/>
    <lineage>
        <taxon>Bacteria</taxon>
        <taxon>Bacillati</taxon>
        <taxon>Bacillota</taxon>
        <taxon>Bacilli</taxon>
        <taxon>Bacillales</taxon>
        <taxon>Bacillaceae</taxon>
    </lineage>
</organism>
<keyword evidence="1" id="KW-0720">Serine protease</keyword>
<dbReference type="PROSITE" id="PS51494">
    <property type="entry name" value="SPOIVB"/>
    <property type="match status" value="1"/>
</dbReference>
<evidence type="ECO:0000256" key="1">
    <source>
        <dbReference type="ARBA" id="ARBA00022825"/>
    </source>
</evidence>
<evidence type="ECO:0000313" key="5">
    <source>
        <dbReference type="Proteomes" id="UP000248214"/>
    </source>
</evidence>
<dbReference type="InterPro" id="IPR001478">
    <property type="entry name" value="PDZ"/>
</dbReference>
<dbReference type="InterPro" id="IPR009003">
    <property type="entry name" value="Peptidase_S1_PA"/>
</dbReference>
<dbReference type="InterPro" id="IPR036034">
    <property type="entry name" value="PDZ_sf"/>
</dbReference>
<dbReference type="AlphaFoldDB" id="A0A323TK82"/>
<evidence type="ECO:0000259" key="3">
    <source>
        <dbReference type="PROSITE" id="PS51494"/>
    </source>
</evidence>
<dbReference type="Proteomes" id="UP000248214">
    <property type="component" value="Unassembled WGS sequence"/>
</dbReference>
<reference evidence="4 5" key="1">
    <citation type="submission" date="2017-10" db="EMBL/GenBank/DDBJ databases">
        <title>Bacillus sp. nov., a halophilic bacterium isolated from a Keqin Lake.</title>
        <authorList>
            <person name="Wang H."/>
        </authorList>
    </citation>
    <scope>NUCLEOTIDE SEQUENCE [LARGE SCALE GENOMIC DNA]</scope>
    <source>
        <strain evidence="4 5">KQ-12</strain>
    </source>
</reference>
<dbReference type="Pfam" id="PF05580">
    <property type="entry name" value="Peptidase_S55"/>
    <property type="match status" value="1"/>
</dbReference>
<evidence type="ECO:0000256" key="2">
    <source>
        <dbReference type="SAM" id="Phobius"/>
    </source>
</evidence>
<keyword evidence="2" id="KW-0472">Membrane</keyword>
<feature type="domain" description="Peptidase S55" evidence="3">
    <location>
        <begin position="200"/>
        <end position="439"/>
    </location>
</feature>
<dbReference type="InterPro" id="IPR008763">
    <property type="entry name" value="Peptidase_S55"/>
</dbReference>
<comment type="caution">
    <text evidence="4">The sequence shown here is derived from an EMBL/GenBank/DDBJ whole genome shotgun (WGS) entry which is preliminary data.</text>
</comment>
<protein>
    <submittedName>
        <fullName evidence="4">SpoIVB peptidase</fullName>
    </submittedName>
</protein>
<dbReference type="SMART" id="SM00228">
    <property type="entry name" value="PDZ"/>
    <property type="match status" value="1"/>
</dbReference>
<name>A0A323TK82_9BACI</name>
<evidence type="ECO:0000313" key="4">
    <source>
        <dbReference type="EMBL" id="PYZ94364.1"/>
    </source>
</evidence>
<feature type="transmembrane region" description="Helical" evidence="2">
    <location>
        <begin position="21"/>
        <end position="40"/>
    </location>
</feature>
<dbReference type="InterPro" id="IPR041489">
    <property type="entry name" value="PDZ_6"/>
</dbReference>
<keyword evidence="1" id="KW-0378">Hydrolase</keyword>
<keyword evidence="2" id="KW-0812">Transmembrane</keyword>
<dbReference type="NCBIfam" id="TIGR02860">
    <property type="entry name" value="spore_IV_B"/>
    <property type="match status" value="1"/>
</dbReference>
<proteinExistence type="predicted"/>
<dbReference type="InterPro" id="IPR014219">
    <property type="entry name" value="SpoIVB"/>
</dbReference>
<dbReference type="OrthoDB" id="9765242at2"/>
<dbReference type="GO" id="GO:0008236">
    <property type="term" value="F:serine-type peptidase activity"/>
    <property type="evidence" value="ECO:0007669"/>
    <property type="project" value="UniProtKB-KW"/>
</dbReference>
<keyword evidence="1" id="KW-0645">Protease</keyword>
<dbReference type="Gene3D" id="2.30.42.10">
    <property type="match status" value="1"/>
</dbReference>
<dbReference type="EMBL" id="PDOD01000001">
    <property type="protein sequence ID" value="PYZ94364.1"/>
    <property type="molecule type" value="Genomic_DNA"/>
</dbReference>
<dbReference type="SUPFAM" id="SSF50156">
    <property type="entry name" value="PDZ domain-like"/>
    <property type="match status" value="1"/>
</dbReference>
<keyword evidence="5" id="KW-1185">Reference proteome</keyword>
<dbReference type="SUPFAM" id="SSF50494">
    <property type="entry name" value="Trypsin-like serine proteases"/>
    <property type="match status" value="1"/>
</dbReference>
<dbReference type="Pfam" id="PF17820">
    <property type="entry name" value="PDZ_6"/>
    <property type="match status" value="1"/>
</dbReference>
<accession>A0A323TK82</accession>
<keyword evidence="2" id="KW-1133">Transmembrane helix</keyword>